<keyword evidence="1" id="KW-1133">Transmembrane helix</keyword>
<protein>
    <submittedName>
        <fullName evidence="2">Uncharacterized protein</fullName>
    </submittedName>
</protein>
<evidence type="ECO:0000313" key="2">
    <source>
        <dbReference type="EMBL" id="SVB93208.1"/>
    </source>
</evidence>
<dbReference type="EMBL" id="UINC01064490">
    <property type="protein sequence ID" value="SVB93208.1"/>
    <property type="molecule type" value="Genomic_DNA"/>
</dbReference>
<proteinExistence type="predicted"/>
<feature type="transmembrane region" description="Helical" evidence="1">
    <location>
        <begin position="21"/>
        <end position="44"/>
    </location>
</feature>
<organism evidence="2">
    <name type="scientific">marine metagenome</name>
    <dbReference type="NCBI Taxonomy" id="408172"/>
    <lineage>
        <taxon>unclassified sequences</taxon>
        <taxon>metagenomes</taxon>
        <taxon>ecological metagenomes</taxon>
    </lineage>
</organism>
<keyword evidence="1" id="KW-0812">Transmembrane</keyword>
<evidence type="ECO:0000256" key="1">
    <source>
        <dbReference type="SAM" id="Phobius"/>
    </source>
</evidence>
<gene>
    <name evidence="2" type="ORF">METZ01_LOCUS246062</name>
</gene>
<dbReference type="AlphaFoldDB" id="A0A382I0Y2"/>
<name>A0A382I0Y2_9ZZZZ</name>
<accession>A0A382I0Y2</accession>
<feature type="non-terminal residue" evidence="2">
    <location>
        <position position="77"/>
    </location>
</feature>
<keyword evidence="1" id="KW-0472">Membrane</keyword>
<sequence>MSRIIIVAKKELVDFVRDWRTVLAMILVPLLIFPAIFIALPLFLQGEAAELSSYELTVEVQGELPEDLSSHLDGRNL</sequence>
<reference evidence="2" key="1">
    <citation type="submission" date="2018-05" db="EMBL/GenBank/DDBJ databases">
        <authorList>
            <person name="Lanie J.A."/>
            <person name="Ng W.-L."/>
            <person name="Kazmierczak K.M."/>
            <person name="Andrzejewski T.M."/>
            <person name="Davidsen T.M."/>
            <person name="Wayne K.J."/>
            <person name="Tettelin H."/>
            <person name="Glass J.I."/>
            <person name="Rusch D."/>
            <person name="Podicherti R."/>
            <person name="Tsui H.-C.T."/>
            <person name="Winkler M.E."/>
        </authorList>
    </citation>
    <scope>NUCLEOTIDE SEQUENCE</scope>
</reference>